<feature type="domain" description="DUF7703" evidence="2">
    <location>
        <begin position="18"/>
        <end position="255"/>
    </location>
</feature>
<reference evidence="4" key="1">
    <citation type="journal article" date="2016" name="Genome Announc.">
        <title>Draft genome sequences of fungus Aspergillus calidoustus.</title>
        <authorList>
            <person name="Horn F."/>
            <person name="Linde J."/>
            <person name="Mattern D.J."/>
            <person name="Walther G."/>
            <person name="Guthke R."/>
            <person name="Scherlach K."/>
            <person name="Martin K."/>
            <person name="Brakhage A.A."/>
            <person name="Petzke L."/>
            <person name="Valiante V."/>
        </authorList>
    </citation>
    <scope>NUCLEOTIDE SEQUENCE [LARGE SCALE GENOMIC DNA]</scope>
    <source>
        <strain evidence="4">SF006504</strain>
    </source>
</reference>
<keyword evidence="1" id="KW-0472">Membrane</keyword>
<organism evidence="3 4">
    <name type="scientific">Aspergillus calidoustus</name>
    <dbReference type="NCBI Taxonomy" id="454130"/>
    <lineage>
        <taxon>Eukaryota</taxon>
        <taxon>Fungi</taxon>
        <taxon>Dikarya</taxon>
        <taxon>Ascomycota</taxon>
        <taxon>Pezizomycotina</taxon>
        <taxon>Eurotiomycetes</taxon>
        <taxon>Eurotiomycetidae</taxon>
        <taxon>Eurotiales</taxon>
        <taxon>Aspergillaceae</taxon>
        <taxon>Aspergillus</taxon>
        <taxon>Aspergillus subgen. Nidulantes</taxon>
    </lineage>
</organism>
<evidence type="ECO:0000313" key="3">
    <source>
        <dbReference type="EMBL" id="CEL06417.1"/>
    </source>
</evidence>
<sequence>MSSSSTSPEEVGDHDVNDTLDIAIIISSAIAVYNGLELSIYLPSTFHRYRSLYFWSMMTSALLGVIPASIGGVLQFFGRHPLWVSMILQNVGFILMVPNQSVVLYSRLHLISPDKIILQIVRWLIVGCLVLICIPTITLNSGSSYLPHSPQWVRAYFIMERFQITWFTIQECFISGVYIYYTTQLIRLVPSDDKRRHKILLQLLVINVIVIVMDLVLVVLQYLNYYYTHVIFKATVYSVKLKLEFAVLGMLIAMVHRRGSDEFWETGQSPTHFS</sequence>
<feature type="transmembrane region" description="Helical" evidence="1">
    <location>
        <begin position="52"/>
        <end position="77"/>
    </location>
</feature>
<accession>A0A0U5G3H5</accession>
<dbReference type="InterPro" id="IPR056120">
    <property type="entry name" value="DUF7703"/>
</dbReference>
<dbReference type="PANTHER" id="PTHR37013:SF5">
    <property type="entry name" value="INTEGRAL MEMBRANE PROTEIN"/>
    <property type="match status" value="1"/>
</dbReference>
<keyword evidence="4" id="KW-1185">Reference proteome</keyword>
<proteinExistence type="predicted"/>
<dbReference type="Proteomes" id="UP000054771">
    <property type="component" value="Unassembled WGS sequence"/>
</dbReference>
<dbReference type="EMBL" id="CDMC01000005">
    <property type="protein sequence ID" value="CEL06417.1"/>
    <property type="molecule type" value="Genomic_DNA"/>
</dbReference>
<dbReference type="Pfam" id="PF24802">
    <property type="entry name" value="DUF7703"/>
    <property type="match status" value="1"/>
</dbReference>
<protein>
    <recommendedName>
        <fullName evidence="2">DUF7703 domain-containing protein</fullName>
    </recommendedName>
</protein>
<keyword evidence="1" id="KW-1133">Transmembrane helix</keyword>
<feature type="transmembrane region" description="Helical" evidence="1">
    <location>
        <begin position="201"/>
        <end position="223"/>
    </location>
</feature>
<dbReference type="PANTHER" id="PTHR37013">
    <property type="entry name" value="INTEGRAL MEMBRANE PROTEIN (AFU_ORTHOLOGUE AFUA_1G05950)-RELATED"/>
    <property type="match status" value="1"/>
</dbReference>
<feature type="transmembrane region" description="Helical" evidence="1">
    <location>
        <begin position="162"/>
        <end position="181"/>
    </location>
</feature>
<evidence type="ECO:0000256" key="1">
    <source>
        <dbReference type="SAM" id="Phobius"/>
    </source>
</evidence>
<feature type="transmembrane region" description="Helical" evidence="1">
    <location>
        <begin position="83"/>
        <end position="108"/>
    </location>
</feature>
<evidence type="ECO:0000313" key="4">
    <source>
        <dbReference type="Proteomes" id="UP000054771"/>
    </source>
</evidence>
<dbReference type="AlphaFoldDB" id="A0A0U5G3H5"/>
<feature type="transmembrane region" description="Helical" evidence="1">
    <location>
        <begin position="20"/>
        <end position="40"/>
    </location>
</feature>
<name>A0A0U5G3H5_ASPCI</name>
<feature type="transmembrane region" description="Helical" evidence="1">
    <location>
        <begin position="120"/>
        <end position="142"/>
    </location>
</feature>
<keyword evidence="1" id="KW-0812">Transmembrane</keyword>
<evidence type="ECO:0000259" key="2">
    <source>
        <dbReference type="Pfam" id="PF24802"/>
    </source>
</evidence>
<gene>
    <name evidence="3" type="ORF">ASPCAL07522</name>
</gene>
<dbReference type="OMA" id="AYFIMER"/>
<dbReference type="OrthoDB" id="405906at2759"/>